<reference evidence="1" key="1">
    <citation type="journal article" date="2014" name="Front. Microbiol.">
        <title>High frequency of phylogenetically diverse reductive dehalogenase-homologous genes in deep subseafloor sedimentary metagenomes.</title>
        <authorList>
            <person name="Kawai M."/>
            <person name="Futagami T."/>
            <person name="Toyoda A."/>
            <person name="Takaki Y."/>
            <person name="Nishi S."/>
            <person name="Hori S."/>
            <person name="Arai W."/>
            <person name="Tsubouchi T."/>
            <person name="Morono Y."/>
            <person name="Uchiyama I."/>
            <person name="Ito T."/>
            <person name="Fujiyama A."/>
            <person name="Inagaki F."/>
            <person name="Takami H."/>
        </authorList>
    </citation>
    <scope>NUCLEOTIDE SEQUENCE</scope>
    <source>
        <strain evidence="1">Expedition CK06-06</strain>
    </source>
</reference>
<evidence type="ECO:0000313" key="1">
    <source>
        <dbReference type="EMBL" id="GAG80758.1"/>
    </source>
</evidence>
<comment type="caution">
    <text evidence="1">The sequence shown here is derived from an EMBL/GenBank/DDBJ whole genome shotgun (WGS) entry which is preliminary data.</text>
</comment>
<dbReference type="EMBL" id="BART01015150">
    <property type="protein sequence ID" value="GAG80758.1"/>
    <property type="molecule type" value="Genomic_DNA"/>
</dbReference>
<protein>
    <submittedName>
        <fullName evidence="1">Uncharacterized protein</fullName>
    </submittedName>
</protein>
<dbReference type="AlphaFoldDB" id="X1B9D2"/>
<proteinExistence type="predicted"/>
<name>X1B9D2_9ZZZZ</name>
<organism evidence="1">
    <name type="scientific">marine sediment metagenome</name>
    <dbReference type="NCBI Taxonomy" id="412755"/>
    <lineage>
        <taxon>unclassified sequences</taxon>
        <taxon>metagenomes</taxon>
        <taxon>ecological metagenomes</taxon>
    </lineage>
</organism>
<gene>
    <name evidence="1" type="ORF">S01H4_29501</name>
</gene>
<accession>X1B9D2</accession>
<sequence length="123" mass="13196">MSAGNWFETMRKAHDLRTVNITTSSALTTYTVRTGGATYNFIQDRVINVSTTSTNTITITIPDGTYSGQRLNINYIAEAGNADVAFTVTSGAATTLTAATGYTILEWTHDSCDGWVEIKASAT</sequence>